<dbReference type="InterPro" id="IPR038765">
    <property type="entry name" value="Papain-like_cys_pep_sf"/>
</dbReference>
<feature type="compositionally biased region" description="Low complexity" evidence="12">
    <location>
        <begin position="196"/>
        <end position="217"/>
    </location>
</feature>
<dbReference type="PROSITE" id="PS50865">
    <property type="entry name" value="ZF_MYND_2"/>
    <property type="match status" value="1"/>
</dbReference>
<evidence type="ECO:0000256" key="12">
    <source>
        <dbReference type="SAM" id="MobiDB-lite"/>
    </source>
</evidence>
<evidence type="ECO:0000256" key="7">
    <source>
        <dbReference type="ARBA" id="ARBA00022786"/>
    </source>
</evidence>
<evidence type="ECO:0000256" key="11">
    <source>
        <dbReference type="PROSITE-ProRule" id="PRU00134"/>
    </source>
</evidence>
<feature type="domain" description="USP" evidence="13">
    <location>
        <begin position="516"/>
        <end position="821"/>
    </location>
</feature>
<dbReference type="PROSITE" id="PS00972">
    <property type="entry name" value="USP_1"/>
    <property type="match status" value="1"/>
</dbReference>
<evidence type="ECO:0000259" key="14">
    <source>
        <dbReference type="PROSITE" id="PS50865"/>
    </source>
</evidence>
<dbReference type="RefSeq" id="XP_010939750.1">
    <property type="nucleotide sequence ID" value="XM_010941448.3"/>
</dbReference>
<feature type="region of interest" description="Disordered" evidence="12">
    <location>
        <begin position="891"/>
        <end position="930"/>
    </location>
</feature>
<evidence type="ECO:0000256" key="3">
    <source>
        <dbReference type="ARBA" id="ARBA00012759"/>
    </source>
</evidence>
<gene>
    <name evidence="16" type="primary">LOC105058497</name>
</gene>
<dbReference type="GeneID" id="105058497"/>
<keyword evidence="15" id="KW-1185">Reference proteome</keyword>
<dbReference type="Gene3D" id="3.90.70.10">
    <property type="entry name" value="Cysteine proteinases"/>
    <property type="match status" value="1"/>
</dbReference>
<accession>A0A6I9SA85</accession>
<evidence type="ECO:0000313" key="15">
    <source>
        <dbReference type="Proteomes" id="UP000504607"/>
    </source>
</evidence>
<keyword evidence="8 16" id="KW-0378">Hydrolase</keyword>
<evidence type="ECO:0000256" key="5">
    <source>
        <dbReference type="ARBA" id="ARBA00022723"/>
    </source>
</evidence>
<feature type="compositionally biased region" description="Low complexity" evidence="12">
    <location>
        <begin position="898"/>
        <end position="930"/>
    </location>
</feature>
<dbReference type="InterPro" id="IPR028889">
    <property type="entry name" value="USP"/>
</dbReference>
<dbReference type="PANTHER" id="PTHR24006:SF874">
    <property type="entry name" value="UBIQUITIN CARBOXYL-TERMINAL HYDROLASE 16"/>
    <property type="match status" value="1"/>
</dbReference>
<proteinExistence type="inferred from homology"/>
<dbReference type="InParanoid" id="A0A6I9SA85"/>
<keyword evidence="10" id="KW-0862">Zinc</keyword>
<evidence type="ECO:0000256" key="1">
    <source>
        <dbReference type="ARBA" id="ARBA00000707"/>
    </source>
</evidence>
<keyword evidence="5" id="KW-0479">Metal-binding</keyword>
<dbReference type="InterPro" id="IPR001394">
    <property type="entry name" value="Peptidase_C19_UCH"/>
</dbReference>
<feature type="compositionally biased region" description="Basic and acidic residues" evidence="12">
    <location>
        <begin position="183"/>
        <end position="192"/>
    </location>
</feature>
<comment type="catalytic activity">
    <reaction evidence="1">
        <text>Thiol-dependent hydrolysis of ester, thioester, amide, peptide and isopeptide bonds formed by the C-terminal Gly of ubiquitin (a 76-residue protein attached to proteins as an intracellular targeting signal).</text>
        <dbReference type="EC" id="3.4.19.12"/>
    </reaction>
</comment>
<dbReference type="Pfam" id="PF01753">
    <property type="entry name" value="zf-MYND"/>
    <property type="match status" value="1"/>
</dbReference>
<dbReference type="FunCoup" id="A0A6I9SA85">
    <property type="interactions" value="10"/>
</dbReference>
<evidence type="ECO:0000256" key="2">
    <source>
        <dbReference type="ARBA" id="ARBA00009085"/>
    </source>
</evidence>
<dbReference type="GO" id="GO:0008270">
    <property type="term" value="F:zinc ion binding"/>
    <property type="evidence" value="ECO:0007669"/>
    <property type="project" value="UniProtKB-KW"/>
</dbReference>
<dbReference type="Pfam" id="PF00443">
    <property type="entry name" value="UCH"/>
    <property type="match status" value="1"/>
</dbReference>
<dbReference type="CDD" id="cd02661">
    <property type="entry name" value="Peptidase_C19E"/>
    <property type="match status" value="1"/>
</dbReference>
<dbReference type="GO" id="GO:0005634">
    <property type="term" value="C:nucleus"/>
    <property type="evidence" value="ECO:0007669"/>
    <property type="project" value="TreeGrafter"/>
</dbReference>
<dbReference type="KEGG" id="egu:105058497"/>
<protein>
    <recommendedName>
        <fullName evidence="3">ubiquitinyl hydrolase 1</fullName>
        <ecNumber evidence="3">3.4.19.12</ecNumber>
    </recommendedName>
</protein>
<dbReference type="GO" id="GO:0006508">
    <property type="term" value="P:proteolysis"/>
    <property type="evidence" value="ECO:0007669"/>
    <property type="project" value="UniProtKB-KW"/>
</dbReference>
<feature type="region of interest" description="Disordered" evidence="12">
    <location>
        <begin position="175"/>
        <end position="248"/>
    </location>
</feature>
<organism evidence="15 16">
    <name type="scientific">Elaeis guineensis var. tenera</name>
    <name type="common">Oil palm</name>
    <dbReference type="NCBI Taxonomy" id="51953"/>
    <lineage>
        <taxon>Eukaryota</taxon>
        <taxon>Viridiplantae</taxon>
        <taxon>Streptophyta</taxon>
        <taxon>Embryophyta</taxon>
        <taxon>Tracheophyta</taxon>
        <taxon>Spermatophyta</taxon>
        <taxon>Magnoliopsida</taxon>
        <taxon>Liliopsida</taxon>
        <taxon>Arecaceae</taxon>
        <taxon>Arecoideae</taxon>
        <taxon>Cocoseae</taxon>
        <taxon>Elaeidinae</taxon>
        <taxon>Elaeis</taxon>
    </lineage>
</organism>
<dbReference type="GO" id="GO:0004843">
    <property type="term" value="F:cysteine-type deubiquitinase activity"/>
    <property type="evidence" value="ECO:0007669"/>
    <property type="project" value="UniProtKB-EC"/>
</dbReference>
<evidence type="ECO:0000256" key="8">
    <source>
        <dbReference type="ARBA" id="ARBA00022801"/>
    </source>
</evidence>
<dbReference type="GO" id="GO:0016579">
    <property type="term" value="P:protein deubiquitination"/>
    <property type="evidence" value="ECO:0007669"/>
    <property type="project" value="InterPro"/>
</dbReference>
<dbReference type="EC" id="3.4.19.12" evidence="3"/>
<feature type="domain" description="MYND-type" evidence="14">
    <location>
        <begin position="83"/>
        <end position="120"/>
    </location>
</feature>
<dbReference type="Gene3D" id="6.10.140.2220">
    <property type="match status" value="1"/>
</dbReference>
<dbReference type="InterPro" id="IPR002893">
    <property type="entry name" value="Znf_MYND"/>
</dbReference>
<evidence type="ECO:0000259" key="13">
    <source>
        <dbReference type="PROSITE" id="PS50235"/>
    </source>
</evidence>
<name>A0A6I9SA85_ELAGV</name>
<dbReference type="PANTHER" id="PTHR24006">
    <property type="entry name" value="UBIQUITIN CARBOXYL-TERMINAL HYDROLASE"/>
    <property type="match status" value="1"/>
</dbReference>
<evidence type="ECO:0000313" key="16">
    <source>
        <dbReference type="RefSeq" id="XP_010939750.1"/>
    </source>
</evidence>
<comment type="similarity">
    <text evidence="2">Belongs to the peptidase C19 family.</text>
</comment>
<sequence length="1046" mass="114986">MLCTGDLGLSVAALVLFLVVGPLLALVAGQRWRLAAARREEVRRLVLLAAEEAEREEVDAALAYVVESATVAATEGARGRPECAVCFSPTRTRCSRCKAVRYCSGKCQIIHWRQGHKEECHPPHVDDKYNDQTNILDLKGVLGEQSNVSDISLEFEEQPYDKAVEAYLERSSSESNCSTNIITEDKPEDKLAMDASGNESTSNSCASSAPSCSTFSGIIEASDDGSTSEEQPLCHGANLSESSSHDISPSSLRITVDMTSMNFTKIPSEPASATFCITSVPYLSKLKQKVSTSKTETGECESTAHSGIAVHSIGTIEGQDTTFDMNVEHGAGKDNFHACQENECAELNVESSSELSHKFSVKNCPFSTSSRNEDSLCGAASSEGTAKFECKDMQTVGTENSSCIASRRSKDVLLQKSARSTSFTSASSAVRLCSDGGGHPIVTHTSLKVHNAPSIPIRSSESTVSMPNGLTTSVKRVVKQFTSPKVSRHYPSASMLFPYDLFIKLYNCDKVELRPCGLTNCGNSCYANAVLQCLAFTRPLTAYLLEGLHSKTCSKTEGCFTCELEKLLMMAKQGKSPLSPAGILSHLSNIGSSFGHGREEDAHEFLRYAIEAMQSACIKEAGKNVTGRLVEDTTLIQLIFGGYLRSKIKCMRCQGKSERCERMMDLTVGIHGDIGTLEDALSRFTSTEILDGENKYQCDRCKSYERAKKKLTILEAPNILTIAFKRFQSDKFGKLNKSIRFPEYLDLARYMSGTDDKFPVYRLYAVVVHLDIMNASFSGHYVCYVKDTQGKWYKIDDSMVKPVELERVLSKGAYMLLYARCSPRAPSSVRKASSYEQVQIKKIGGKEAKAKSSSMFSQHGSSIAHRRSPFYSQLLMDDAANFQPYDLFDERIRPPNMDSSSDSSSLFSCSSECSGGSESTRDSTSTDEYSGYILGEPDRIGWNGPLRFFEDSDGLNHSPLTSSDSTSNPSSSGWEAGWLEVERIRDRKPQGKREGFLEGNLDPIKQCRNLTEECRTPNTNRAKPDVVKPNVLFRRHSGESTAQTFY</sequence>
<dbReference type="InterPro" id="IPR050164">
    <property type="entry name" value="Peptidase_C19"/>
</dbReference>
<evidence type="ECO:0000256" key="6">
    <source>
        <dbReference type="ARBA" id="ARBA00022771"/>
    </source>
</evidence>
<keyword evidence="9" id="KW-0788">Thiol protease</keyword>
<dbReference type="SUPFAM" id="SSF54001">
    <property type="entry name" value="Cysteine proteinases"/>
    <property type="match status" value="1"/>
</dbReference>
<dbReference type="PROSITE" id="PS01360">
    <property type="entry name" value="ZF_MYND_1"/>
    <property type="match status" value="1"/>
</dbReference>
<dbReference type="GO" id="GO:0005829">
    <property type="term" value="C:cytosol"/>
    <property type="evidence" value="ECO:0007669"/>
    <property type="project" value="TreeGrafter"/>
</dbReference>
<dbReference type="InterPro" id="IPR018200">
    <property type="entry name" value="USP_CS"/>
</dbReference>
<dbReference type="SUPFAM" id="SSF144232">
    <property type="entry name" value="HIT/MYND zinc finger-like"/>
    <property type="match status" value="1"/>
</dbReference>
<keyword evidence="7" id="KW-0833">Ubl conjugation pathway</keyword>
<dbReference type="AlphaFoldDB" id="A0A6I9SA85"/>
<reference evidence="16" key="1">
    <citation type="submission" date="2025-08" db="UniProtKB">
        <authorList>
            <consortium name="RefSeq"/>
        </authorList>
    </citation>
    <scope>IDENTIFICATION</scope>
</reference>
<evidence type="ECO:0000256" key="10">
    <source>
        <dbReference type="ARBA" id="ARBA00022833"/>
    </source>
</evidence>
<evidence type="ECO:0000256" key="4">
    <source>
        <dbReference type="ARBA" id="ARBA00022670"/>
    </source>
</evidence>
<dbReference type="Proteomes" id="UP000504607">
    <property type="component" value="Chromosome 15"/>
</dbReference>
<keyword evidence="4" id="KW-0645">Protease</keyword>
<dbReference type="FunFam" id="6.10.140.2220:FF:000006">
    <property type="entry name" value="Ubiquitin carboxyl-terminal hydrolase 15"/>
    <property type="match status" value="1"/>
</dbReference>
<dbReference type="OrthoDB" id="420187at2759"/>
<dbReference type="PROSITE" id="PS50235">
    <property type="entry name" value="USP_3"/>
    <property type="match status" value="1"/>
</dbReference>
<dbReference type="FunFam" id="3.90.70.10:FF:000026">
    <property type="entry name" value="Ubiquitin carboxyl-terminal hydrolase 15"/>
    <property type="match status" value="1"/>
</dbReference>
<evidence type="ECO:0000256" key="9">
    <source>
        <dbReference type="ARBA" id="ARBA00022807"/>
    </source>
</evidence>
<keyword evidence="6 11" id="KW-0863">Zinc-finger</keyword>